<evidence type="ECO:0000256" key="3">
    <source>
        <dbReference type="ARBA" id="ARBA00022723"/>
    </source>
</evidence>
<dbReference type="InterPro" id="IPR020084">
    <property type="entry name" value="NUDIX_hydrolase_CS"/>
</dbReference>
<evidence type="ECO:0000256" key="1">
    <source>
        <dbReference type="ARBA" id="ARBA00001946"/>
    </source>
</evidence>
<dbReference type="EMBL" id="FNJI01000024">
    <property type="protein sequence ID" value="SDP53639.1"/>
    <property type="molecule type" value="Genomic_DNA"/>
</dbReference>
<reference evidence="7 8" key="1">
    <citation type="submission" date="2016-10" db="EMBL/GenBank/DDBJ databases">
        <authorList>
            <person name="de Groot N.N."/>
        </authorList>
    </citation>
    <scope>NUCLEOTIDE SEQUENCE [LARGE SCALE GENOMIC DNA]</scope>
    <source>
        <strain evidence="7 8">DSM 12130</strain>
    </source>
</reference>
<comment type="cofactor">
    <cofactor evidence="1">
        <name>Mg(2+)</name>
        <dbReference type="ChEBI" id="CHEBI:18420"/>
    </cofactor>
</comment>
<keyword evidence="5" id="KW-0460">Magnesium</keyword>
<keyword evidence="4" id="KW-0378">Hydrolase</keyword>
<dbReference type="STRING" id="91360.SAMN05660330_03110"/>
<dbReference type="SUPFAM" id="SSF55811">
    <property type="entry name" value="Nudix"/>
    <property type="match status" value="1"/>
</dbReference>
<evidence type="ECO:0000259" key="6">
    <source>
        <dbReference type="PROSITE" id="PS51462"/>
    </source>
</evidence>
<dbReference type="GO" id="GO:0008413">
    <property type="term" value="F:8-oxo-7,8-dihydroguanosine triphosphate pyrophosphatase activity"/>
    <property type="evidence" value="ECO:0007669"/>
    <property type="project" value="InterPro"/>
</dbReference>
<dbReference type="GO" id="GO:0046872">
    <property type="term" value="F:metal ion binding"/>
    <property type="evidence" value="ECO:0007669"/>
    <property type="project" value="UniProtKB-KW"/>
</dbReference>
<dbReference type="CDD" id="cd18886">
    <property type="entry name" value="NUDIX_MutT_Nudt1"/>
    <property type="match status" value="1"/>
</dbReference>
<dbReference type="InterPro" id="IPR015797">
    <property type="entry name" value="NUDIX_hydrolase-like_dom_sf"/>
</dbReference>
<dbReference type="Gene3D" id="3.90.79.10">
    <property type="entry name" value="Nucleoside Triphosphate Pyrophosphohydrolase"/>
    <property type="match status" value="1"/>
</dbReference>
<sequence>MYTPIVATLGYILSPDGTKALLVHRNKRKNDQHLGKYNGLGGKMVPDEDIYSCLCREIYEEAGIRCEQTLLRGTINWTGFGPNGEDWFGFIYLVKKFSGDPKTSNEEGDLVWVDLEEIMNLPMWEGDRFFLPLVFDGDPRVFHGYMPYDNARPLSWSYSRI</sequence>
<dbReference type="PROSITE" id="PS00893">
    <property type="entry name" value="NUDIX_BOX"/>
    <property type="match status" value="1"/>
</dbReference>
<dbReference type="Pfam" id="PF00293">
    <property type="entry name" value="NUDIX"/>
    <property type="match status" value="1"/>
</dbReference>
<feature type="domain" description="Nudix hydrolase" evidence="6">
    <location>
        <begin position="3"/>
        <end position="136"/>
    </location>
</feature>
<dbReference type="AlphaFoldDB" id="A0A1H0TI18"/>
<dbReference type="GO" id="GO:0005737">
    <property type="term" value="C:cytoplasm"/>
    <property type="evidence" value="ECO:0007669"/>
    <property type="project" value="TreeGrafter"/>
</dbReference>
<accession>A0A1H0TI18</accession>
<evidence type="ECO:0000256" key="2">
    <source>
        <dbReference type="ARBA" id="ARBA00005582"/>
    </source>
</evidence>
<evidence type="ECO:0000313" key="8">
    <source>
        <dbReference type="Proteomes" id="UP000199073"/>
    </source>
</evidence>
<dbReference type="OrthoDB" id="9761969at2"/>
<dbReference type="PROSITE" id="PS51462">
    <property type="entry name" value="NUDIX"/>
    <property type="match status" value="1"/>
</dbReference>
<evidence type="ECO:0000256" key="4">
    <source>
        <dbReference type="ARBA" id="ARBA00022801"/>
    </source>
</evidence>
<evidence type="ECO:0000313" key="7">
    <source>
        <dbReference type="EMBL" id="SDP53639.1"/>
    </source>
</evidence>
<dbReference type="GO" id="GO:0006281">
    <property type="term" value="P:DNA repair"/>
    <property type="evidence" value="ECO:0007669"/>
    <property type="project" value="InterPro"/>
</dbReference>
<keyword evidence="8" id="KW-1185">Reference proteome</keyword>
<name>A0A1H0TI18_9BACT</name>
<evidence type="ECO:0000256" key="5">
    <source>
        <dbReference type="ARBA" id="ARBA00022842"/>
    </source>
</evidence>
<protein>
    <submittedName>
        <fullName evidence="7">8-oxo-dGTP diphosphatase</fullName>
    </submittedName>
</protein>
<dbReference type="PANTHER" id="PTHR43758">
    <property type="entry name" value="7,8-DIHYDRO-8-OXOGUANINE TRIPHOSPHATASE"/>
    <property type="match status" value="1"/>
</dbReference>
<keyword evidence="3" id="KW-0479">Metal-binding</keyword>
<dbReference type="InterPro" id="IPR003562">
    <property type="entry name" value="Mutator_MutX_prot"/>
</dbReference>
<dbReference type="RefSeq" id="WP_092224455.1">
    <property type="nucleotide sequence ID" value="NZ_FNJI01000024.1"/>
</dbReference>
<dbReference type="InterPro" id="IPR000086">
    <property type="entry name" value="NUDIX_hydrolase_dom"/>
</dbReference>
<proteinExistence type="inferred from homology"/>
<dbReference type="PRINTS" id="PR01402">
    <property type="entry name" value="MUTATORMUTX"/>
</dbReference>
<comment type="similarity">
    <text evidence="2">Belongs to the Nudix hydrolase family.</text>
</comment>
<organism evidence="7 8">
    <name type="scientific">Desulforhopalus singaporensis</name>
    <dbReference type="NCBI Taxonomy" id="91360"/>
    <lineage>
        <taxon>Bacteria</taxon>
        <taxon>Pseudomonadati</taxon>
        <taxon>Thermodesulfobacteriota</taxon>
        <taxon>Desulfobulbia</taxon>
        <taxon>Desulfobulbales</taxon>
        <taxon>Desulfocapsaceae</taxon>
        <taxon>Desulforhopalus</taxon>
    </lineage>
</organism>
<dbReference type="Proteomes" id="UP000199073">
    <property type="component" value="Unassembled WGS sequence"/>
</dbReference>
<dbReference type="PANTHER" id="PTHR43758:SF2">
    <property type="entry name" value="OXIDIZED PURINE NUCLEOSIDE TRIPHOSPHATE HYDROLASE"/>
    <property type="match status" value="1"/>
</dbReference>
<gene>
    <name evidence="7" type="ORF">SAMN05660330_03110</name>
</gene>